<comment type="caution">
    <text evidence="6">The sequence shown here is derived from an EMBL/GenBank/DDBJ whole genome shotgun (WGS) entry which is preliminary data.</text>
</comment>
<evidence type="ECO:0008006" key="8">
    <source>
        <dbReference type="Google" id="ProtNLM"/>
    </source>
</evidence>
<gene>
    <name evidence="6" type="ORF">V6N12_041786</name>
</gene>
<accession>A0ABR2AWY9</accession>
<keyword evidence="3" id="KW-0067">ATP-binding</keyword>
<sequence>MQRLGATALDEYKEHIEKDPEPSVDEAILILKRVREHYEICHKLCYSDEALIAAAELSYQFISDGCLPDKTIDLIHEAGVRVCARYEQFLEATRELRSEFMQSKNEPGHSLRIKELRFQISIFHAVNKAEKVVTKVDIQDIVSLWTGIPVEMVMTDESDRLVKMEEILHKRVVGKSELAKALAANYFGSEEAVIQLDRSELVGSEAASRLIGSRPGQLTEAVQRQPCTVVLFDEFFFMSILVS</sequence>
<dbReference type="InterPro" id="IPR003959">
    <property type="entry name" value="ATPase_AAA_core"/>
</dbReference>
<dbReference type="EMBL" id="JBBPBM010000252">
    <property type="protein sequence ID" value="KAK8498712.1"/>
    <property type="molecule type" value="Genomic_DNA"/>
</dbReference>
<evidence type="ECO:0000259" key="5">
    <source>
        <dbReference type="Pfam" id="PF17871"/>
    </source>
</evidence>
<dbReference type="InterPro" id="IPR041546">
    <property type="entry name" value="ClpA/ClpB_AAA_lid"/>
</dbReference>
<keyword evidence="7" id="KW-1185">Reference proteome</keyword>
<dbReference type="InterPro" id="IPR050130">
    <property type="entry name" value="ClpA_ClpB"/>
</dbReference>
<dbReference type="PANTHER" id="PTHR11638">
    <property type="entry name" value="ATP-DEPENDENT CLP PROTEASE"/>
    <property type="match status" value="1"/>
</dbReference>
<evidence type="ECO:0000313" key="7">
    <source>
        <dbReference type="Proteomes" id="UP001472677"/>
    </source>
</evidence>
<reference evidence="6 7" key="1">
    <citation type="journal article" date="2024" name="G3 (Bethesda)">
        <title>Genome assembly of Hibiscus sabdariffa L. provides insights into metabolisms of medicinal natural products.</title>
        <authorList>
            <person name="Kim T."/>
        </authorList>
    </citation>
    <scope>NUCLEOTIDE SEQUENCE [LARGE SCALE GENOMIC DNA]</scope>
    <source>
        <strain evidence="6">TK-2024</strain>
        <tissue evidence="6">Old leaves</tissue>
    </source>
</reference>
<dbReference type="Gene3D" id="3.40.50.300">
    <property type="entry name" value="P-loop containing nucleotide triphosphate hydrolases"/>
    <property type="match status" value="1"/>
</dbReference>
<dbReference type="Proteomes" id="UP001472677">
    <property type="component" value="Unassembled WGS sequence"/>
</dbReference>
<proteinExistence type="predicted"/>
<evidence type="ECO:0000313" key="6">
    <source>
        <dbReference type="EMBL" id="KAK8498712.1"/>
    </source>
</evidence>
<protein>
    <recommendedName>
        <fullName evidence="8">ClpA/ClpB AAA lid domain-containing protein</fullName>
    </recommendedName>
</protein>
<keyword evidence="1" id="KW-0677">Repeat</keyword>
<dbReference type="PANTHER" id="PTHR11638:SF155">
    <property type="entry name" value="CHAPERONE PROTEIN CLPC1, CHLOROPLASTIC-LIKE"/>
    <property type="match status" value="1"/>
</dbReference>
<dbReference type="Gene3D" id="4.10.860.10">
    <property type="entry name" value="UVR domain"/>
    <property type="match status" value="1"/>
</dbReference>
<keyword evidence="2" id="KW-0547">Nucleotide-binding</keyword>
<evidence type="ECO:0000259" key="4">
    <source>
        <dbReference type="Pfam" id="PF07724"/>
    </source>
</evidence>
<name>A0ABR2AWY9_9ROSI</name>
<dbReference type="Pfam" id="PF17871">
    <property type="entry name" value="AAA_lid_9"/>
    <property type="match status" value="1"/>
</dbReference>
<organism evidence="6 7">
    <name type="scientific">Hibiscus sabdariffa</name>
    <name type="common">roselle</name>
    <dbReference type="NCBI Taxonomy" id="183260"/>
    <lineage>
        <taxon>Eukaryota</taxon>
        <taxon>Viridiplantae</taxon>
        <taxon>Streptophyta</taxon>
        <taxon>Embryophyta</taxon>
        <taxon>Tracheophyta</taxon>
        <taxon>Spermatophyta</taxon>
        <taxon>Magnoliopsida</taxon>
        <taxon>eudicotyledons</taxon>
        <taxon>Gunneridae</taxon>
        <taxon>Pentapetalae</taxon>
        <taxon>rosids</taxon>
        <taxon>malvids</taxon>
        <taxon>Malvales</taxon>
        <taxon>Malvaceae</taxon>
        <taxon>Malvoideae</taxon>
        <taxon>Hibiscus</taxon>
    </lineage>
</organism>
<evidence type="ECO:0000256" key="3">
    <source>
        <dbReference type="ARBA" id="ARBA00022840"/>
    </source>
</evidence>
<dbReference type="InterPro" id="IPR027417">
    <property type="entry name" value="P-loop_NTPase"/>
</dbReference>
<evidence type="ECO:0000256" key="1">
    <source>
        <dbReference type="ARBA" id="ARBA00022737"/>
    </source>
</evidence>
<dbReference type="Pfam" id="PF07724">
    <property type="entry name" value="AAA_2"/>
    <property type="match status" value="1"/>
</dbReference>
<feature type="domain" description="ATPase AAA-type core" evidence="4">
    <location>
        <begin position="167"/>
        <end position="234"/>
    </location>
</feature>
<evidence type="ECO:0000256" key="2">
    <source>
        <dbReference type="ARBA" id="ARBA00022741"/>
    </source>
</evidence>
<feature type="domain" description="ClpA/ClpB AAA lid" evidence="5">
    <location>
        <begin position="23"/>
        <end position="109"/>
    </location>
</feature>
<dbReference type="SUPFAM" id="SSF52540">
    <property type="entry name" value="P-loop containing nucleoside triphosphate hydrolases"/>
    <property type="match status" value="2"/>
</dbReference>
<dbReference type="Gene3D" id="1.10.8.60">
    <property type="match status" value="1"/>
</dbReference>